<dbReference type="OrthoDB" id="3036279at2759"/>
<reference evidence="3" key="2">
    <citation type="submission" date="2015-01" db="EMBL/GenBank/DDBJ databases">
        <title>Evolutionary Origins and Diversification of the Mycorrhizal Mutualists.</title>
        <authorList>
            <consortium name="DOE Joint Genome Institute"/>
            <consortium name="Mycorrhizal Genomics Consortium"/>
            <person name="Kohler A."/>
            <person name="Kuo A."/>
            <person name="Nagy L.G."/>
            <person name="Floudas D."/>
            <person name="Copeland A."/>
            <person name="Barry K.W."/>
            <person name="Cichocki N."/>
            <person name="Veneault-Fourrey C."/>
            <person name="LaButti K."/>
            <person name="Lindquist E.A."/>
            <person name="Lipzen A."/>
            <person name="Lundell T."/>
            <person name="Morin E."/>
            <person name="Murat C."/>
            <person name="Riley R."/>
            <person name="Ohm R."/>
            <person name="Sun H."/>
            <person name="Tunlid A."/>
            <person name="Henrissat B."/>
            <person name="Grigoriev I.V."/>
            <person name="Hibbett D.S."/>
            <person name="Martin F."/>
        </authorList>
    </citation>
    <scope>NUCLEOTIDE SEQUENCE [LARGE SCALE GENOMIC DNA]</scope>
    <source>
        <strain evidence="3">LaAM-08-1</strain>
    </source>
</reference>
<dbReference type="AlphaFoldDB" id="A0A0C9WX76"/>
<evidence type="ECO:0008006" key="4">
    <source>
        <dbReference type="Google" id="ProtNLM"/>
    </source>
</evidence>
<evidence type="ECO:0000256" key="1">
    <source>
        <dbReference type="SAM" id="SignalP"/>
    </source>
</evidence>
<sequence>MKSFYTVAISMFFANAVIQMAAGLICNDNCAACWLDNNADGVDTKFSCTGNEYVHCGDVCPPGYNGIHCAESKRCL</sequence>
<evidence type="ECO:0000313" key="3">
    <source>
        <dbReference type="Proteomes" id="UP000054477"/>
    </source>
</evidence>
<protein>
    <recommendedName>
        <fullName evidence="4">EGF-like domain-containing protein</fullName>
    </recommendedName>
</protein>
<organism evidence="2 3">
    <name type="scientific">Laccaria amethystina LaAM-08-1</name>
    <dbReference type="NCBI Taxonomy" id="1095629"/>
    <lineage>
        <taxon>Eukaryota</taxon>
        <taxon>Fungi</taxon>
        <taxon>Dikarya</taxon>
        <taxon>Basidiomycota</taxon>
        <taxon>Agaricomycotina</taxon>
        <taxon>Agaricomycetes</taxon>
        <taxon>Agaricomycetidae</taxon>
        <taxon>Agaricales</taxon>
        <taxon>Agaricineae</taxon>
        <taxon>Hydnangiaceae</taxon>
        <taxon>Laccaria</taxon>
    </lineage>
</organism>
<gene>
    <name evidence="2" type="ORF">K443DRAFT_397621</name>
</gene>
<proteinExistence type="predicted"/>
<feature type="signal peptide" evidence="1">
    <location>
        <begin position="1"/>
        <end position="23"/>
    </location>
</feature>
<accession>A0A0C9WX76</accession>
<dbReference type="EMBL" id="KN838844">
    <property type="protein sequence ID" value="KIJ93433.1"/>
    <property type="molecule type" value="Genomic_DNA"/>
</dbReference>
<dbReference type="HOGENOM" id="CLU_203568_0_0_1"/>
<keyword evidence="1" id="KW-0732">Signal</keyword>
<dbReference type="Proteomes" id="UP000054477">
    <property type="component" value="Unassembled WGS sequence"/>
</dbReference>
<feature type="chain" id="PRO_5002205511" description="EGF-like domain-containing protein" evidence="1">
    <location>
        <begin position="24"/>
        <end position="76"/>
    </location>
</feature>
<name>A0A0C9WX76_9AGAR</name>
<evidence type="ECO:0000313" key="2">
    <source>
        <dbReference type="EMBL" id="KIJ93433.1"/>
    </source>
</evidence>
<reference evidence="2 3" key="1">
    <citation type="submission" date="2014-04" db="EMBL/GenBank/DDBJ databases">
        <authorList>
            <consortium name="DOE Joint Genome Institute"/>
            <person name="Kuo A."/>
            <person name="Kohler A."/>
            <person name="Nagy L.G."/>
            <person name="Floudas D."/>
            <person name="Copeland A."/>
            <person name="Barry K.W."/>
            <person name="Cichocki N."/>
            <person name="Veneault-Fourrey C."/>
            <person name="LaButti K."/>
            <person name="Lindquist E.A."/>
            <person name="Lipzen A."/>
            <person name="Lundell T."/>
            <person name="Morin E."/>
            <person name="Murat C."/>
            <person name="Sun H."/>
            <person name="Tunlid A."/>
            <person name="Henrissat B."/>
            <person name="Grigoriev I.V."/>
            <person name="Hibbett D.S."/>
            <person name="Martin F."/>
            <person name="Nordberg H.P."/>
            <person name="Cantor M.N."/>
            <person name="Hua S.X."/>
        </authorList>
    </citation>
    <scope>NUCLEOTIDE SEQUENCE [LARGE SCALE GENOMIC DNA]</scope>
    <source>
        <strain evidence="2 3">LaAM-08-1</strain>
    </source>
</reference>
<keyword evidence="3" id="KW-1185">Reference proteome</keyword>